<keyword evidence="2" id="KW-0614">Plasmid</keyword>
<dbReference type="GO" id="GO:0032259">
    <property type="term" value="P:methylation"/>
    <property type="evidence" value="ECO:0007669"/>
    <property type="project" value="UniProtKB-KW"/>
</dbReference>
<geneLocation type="plasmid" evidence="4">
    <name>p3unnamed</name>
</geneLocation>
<name>A0A060DVN4_9PROT</name>
<evidence type="ECO:0000313" key="3">
    <source>
        <dbReference type="EMBL" id="MFL7903711.1"/>
    </source>
</evidence>
<feature type="domain" description="Methyltransferase" evidence="1">
    <location>
        <begin position="49"/>
        <end position="142"/>
    </location>
</feature>
<keyword evidence="2" id="KW-0489">Methyltransferase</keyword>
<reference evidence="2 5" key="1">
    <citation type="journal article" date="2014" name="Genome Announc.">
        <title>Complete Genome Sequence of the Model Rhizosphere Strain Azospirillum brasilense Az39, Successfully Applied in Agriculture.</title>
        <authorList>
            <person name="Rivera D."/>
            <person name="Revale S."/>
            <person name="Molina R."/>
            <person name="Gualpa J."/>
            <person name="Puente M."/>
            <person name="Maroniche G."/>
            <person name="Paris G."/>
            <person name="Baker D."/>
            <person name="Clavijo B."/>
            <person name="McLay K."/>
            <person name="Spaepen S."/>
            <person name="Perticari A."/>
            <person name="Vazquez M."/>
            <person name="Wisniewski-Dye F."/>
            <person name="Watkins C."/>
            <person name="Martinez-Abarca F."/>
            <person name="Vanderleyden J."/>
            <person name="Cassan F."/>
        </authorList>
    </citation>
    <scope>NUCLEOTIDE SEQUENCE [LARGE SCALE GENOMIC DNA]</scope>
    <source>
        <strain evidence="2 5">Az39</strain>
        <plasmid evidence="2">AbAZ39_p2</plasmid>
    </source>
</reference>
<evidence type="ECO:0000313" key="2">
    <source>
        <dbReference type="EMBL" id="AIB14939.1"/>
    </source>
</evidence>
<dbReference type="AlphaFoldDB" id="A0A060DVN4"/>
<dbReference type="Proteomes" id="UP001628281">
    <property type="component" value="Unassembled WGS sequence"/>
</dbReference>
<evidence type="ECO:0000313" key="4">
    <source>
        <dbReference type="EMBL" id="PNQ99608.1"/>
    </source>
</evidence>
<dbReference type="OrthoDB" id="9808140at2"/>
<evidence type="ECO:0000259" key="1">
    <source>
        <dbReference type="Pfam" id="PF13649"/>
    </source>
</evidence>
<keyword evidence="7" id="KW-1185">Reference proteome</keyword>
<evidence type="ECO:0000313" key="5">
    <source>
        <dbReference type="Proteomes" id="UP000027186"/>
    </source>
</evidence>
<dbReference type="EMBL" id="CP007795">
    <property type="protein sequence ID" value="AIB14939.1"/>
    <property type="molecule type" value="Genomic_DNA"/>
</dbReference>
<reference evidence="4 6" key="2">
    <citation type="submission" date="2018-01" db="EMBL/GenBank/DDBJ databases">
        <title>Whole genome sequence of Azospirillum brasilense REC3 isolated from strawberry roots.</title>
        <authorList>
            <person name="Fontana C.A."/>
            <person name="Salazar S.M."/>
            <person name="Bassi D."/>
            <person name="Puglisi E."/>
            <person name="Lovaisa N.C."/>
            <person name="Toffoli L.M."/>
            <person name="Pedraza R."/>
            <person name="Cocconcelli P.S."/>
        </authorList>
    </citation>
    <scope>NUCLEOTIDE SEQUENCE [LARGE SCALE GENOMIC DNA]</scope>
    <source>
        <strain evidence="4 6">REC3</strain>
        <plasmid evidence="4">p3unnamed</plasmid>
    </source>
</reference>
<dbReference type="SUPFAM" id="SSF53335">
    <property type="entry name" value="S-adenosyl-L-methionine-dependent methyltransferases"/>
    <property type="match status" value="1"/>
</dbReference>
<evidence type="ECO:0000313" key="7">
    <source>
        <dbReference type="Proteomes" id="UP001628281"/>
    </source>
</evidence>
<dbReference type="Pfam" id="PF13649">
    <property type="entry name" value="Methyltransf_25"/>
    <property type="match status" value="1"/>
</dbReference>
<dbReference type="EMBL" id="JBJLSN010000035">
    <property type="protein sequence ID" value="MFL7903711.1"/>
    <property type="molecule type" value="Genomic_DNA"/>
</dbReference>
<dbReference type="CDD" id="cd02440">
    <property type="entry name" value="AdoMet_MTases"/>
    <property type="match status" value="1"/>
</dbReference>
<dbReference type="KEGG" id="abq:ABAZ39_23895"/>
<gene>
    <name evidence="2" type="ORF">ABAZ39_23895</name>
    <name evidence="3" type="ORF">ACJ41P_21430</name>
    <name evidence="4" type="ORF">C1S70_06500</name>
</gene>
<dbReference type="InterPro" id="IPR029063">
    <property type="entry name" value="SAM-dependent_MTases_sf"/>
</dbReference>
<protein>
    <submittedName>
        <fullName evidence="2 3">Methyltransferase</fullName>
        <ecNumber evidence="3">2.1.1.-</ecNumber>
    </submittedName>
</protein>
<dbReference type="EC" id="2.1.1.-" evidence="3"/>
<proteinExistence type="predicted"/>
<dbReference type="PANTHER" id="PTHR42912:SF96">
    <property type="entry name" value="METHYLTRANSFERASE DOMAIN-CONTAINING PROTEIN"/>
    <property type="match status" value="1"/>
</dbReference>
<accession>A0A060DVN4</accession>
<dbReference type="Proteomes" id="UP000027186">
    <property type="component" value="Plasmid AbAZ39_p2"/>
</dbReference>
<dbReference type="Gene3D" id="3.40.50.150">
    <property type="entry name" value="Vaccinia Virus protein VP39"/>
    <property type="match status" value="1"/>
</dbReference>
<geneLocation type="plasmid" evidence="2 5">
    <name>AbAZ39_p2</name>
</geneLocation>
<dbReference type="GO" id="GO:0008168">
    <property type="term" value="F:methyltransferase activity"/>
    <property type="evidence" value="ECO:0007669"/>
    <property type="project" value="UniProtKB-KW"/>
</dbReference>
<dbReference type="InterPro" id="IPR041698">
    <property type="entry name" value="Methyltransf_25"/>
</dbReference>
<evidence type="ECO:0000313" key="6">
    <source>
        <dbReference type="Proteomes" id="UP000236268"/>
    </source>
</evidence>
<dbReference type="InterPro" id="IPR050508">
    <property type="entry name" value="Methyltransf_Superfamily"/>
</dbReference>
<dbReference type="Proteomes" id="UP000236268">
    <property type="component" value="Unassembled WGS sequence"/>
</dbReference>
<sequence>MQTGPTVQTGYVRTYERIAPLYDALDLGYEVMWKRRLRRGTFHGLSGRILDAGAGTGCNIPFYPAGVRVTAVDASQAMLARAAKRAEKLGRAVDFQVLDLAATGFPDGHFDHVVATFVFCVLPEELQLPVLREMRRILKPEGTLRILDYTQSERSAARLWMRVVSPWLSFAFAARYTAGYEGHLPQAGLGAVDSRFVMGDCVKLVEARAA</sequence>
<dbReference type="EMBL" id="POWG01000005">
    <property type="protein sequence ID" value="PNQ99608.1"/>
    <property type="molecule type" value="Genomic_DNA"/>
</dbReference>
<accession>A0A2K1G485</accession>
<organism evidence="2 5">
    <name type="scientific">Azospirillum argentinense</name>
    <dbReference type="NCBI Taxonomy" id="2970906"/>
    <lineage>
        <taxon>Bacteria</taxon>
        <taxon>Pseudomonadati</taxon>
        <taxon>Pseudomonadota</taxon>
        <taxon>Alphaproteobacteria</taxon>
        <taxon>Rhodospirillales</taxon>
        <taxon>Azospirillaceae</taxon>
        <taxon>Azospirillum</taxon>
    </lineage>
</organism>
<reference evidence="3 7" key="3">
    <citation type="submission" date="2024-11" db="EMBL/GenBank/DDBJ databases">
        <title>Draft genome sequences of two bacteria associated to sugarcane roots in Colombia.</title>
        <authorList>
            <person name="Pardo-Diaz S."/>
            <person name="Masmela-Mendoza J."/>
            <person name="Delgadillo-Duran P."/>
            <person name="Bautista E.J."/>
            <person name="Rojas-Tapias D.F."/>
        </authorList>
    </citation>
    <scope>NUCLEOTIDE SEQUENCE [LARGE SCALE GENOMIC DNA]</scope>
    <source>
        <strain evidence="3 7">Ap18</strain>
    </source>
</reference>
<dbReference type="PANTHER" id="PTHR42912">
    <property type="entry name" value="METHYLTRANSFERASE"/>
    <property type="match status" value="1"/>
</dbReference>
<keyword evidence="2" id="KW-0808">Transferase</keyword>
<dbReference type="RefSeq" id="WP_051658448.1">
    <property type="nucleotide sequence ID" value="NZ_CP007795.1"/>
</dbReference>